<reference evidence="2 3" key="1">
    <citation type="submission" date="2020-08" db="EMBL/GenBank/DDBJ databases">
        <title>Sequencing the genomes of 1000 actinobacteria strains.</title>
        <authorList>
            <person name="Klenk H.-P."/>
        </authorList>
    </citation>
    <scope>NUCLEOTIDE SEQUENCE [LARGE SCALE GENOMIC DNA]</scope>
    <source>
        <strain evidence="2 3">DSM 45809</strain>
    </source>
</reference>
<name>A0A7W7H6W7_9ACTN</name>
<comment type="caution">
    <text evidence="2">The sequence shown here is derived from an EMBL/GenBank/DDBJ whole genome shotgun (WGS) entry which is preliminary data.</text>
</comment>
<keyword evidence="2" id="KW-0813">Transport</keyword>
<organism evidence="2 3">
    <name type="scientific">Actinoplanes octamycinicus</name>
    <dbReference type="NCBI Taxonomy" id="135948"/>
    <lineage>
        <taxon>Bacteria</taxon>
        <taxon>Bacillati</taxon>
        <taxon>Actinomycetota</taxon>
        <taxon>Actinomycetes</taxon>
        <taxon>Micromonosporales</taxon>
        <taxon>Micromonosporaceae</taxon>
        <taxon>Actinoplanes</taxon>
    </lineage>
</organism>
<feature type="signal peptide" evidence="1">
    <location>
        <begin position="1"/>
        <end position="21"/>
    </location>
</feature>
<dbReference type="EMBL" id="JACHNB010000001">
    <property type="protein sequence ID" value="MBB4744787.1"/>
    <property type="molecule type" value="Genomic_DNA"/>
</dbReference>
<dbReference type="Proteomes" id="UP000546162">
    <property type="component" value="Unassembled WGS sequence"/>
</dbReference>
<accession>A0A7W7H6W7</accession>
<dbReference type="RefSeq" id="WP_185044909.1">
    <property type="nucleotide sequence ID" value="NZ_BAABFG010000005.1"/>
</dbReference>
<feature type="chain" id="PRO_5039400615" evidence="1">
    <location>
        <begin position="22"/>
        <end position="111"/>
    </location>
</feature>
<protein>
    <submittedName>
        <fullName evidence="2">ABC-type sugar transport system substrate-binding protein</fullName>
    </submittedName>
</protein>
<evidence type="ECO:0000313" key="2">
    <source>
        <dbReference type="EMBL" id="MBB4744787.1"/>
    </source>
</evidence>
<dbReference type="AlphaFoldDB" id="A0A7W7H6W7"/>
<gene>
    <name evidence="2" type="ORF">BJY16_008246</name>
</gene>
<keyword evidence="3" id="KW-1185">Reference proteome</keyword>
<keyword evidence="1" id="KW-0732">Signal</keyword>
<keyword evidence="2" id="KW-0762">Sugar transport</keyword>
<sequence length="111" mass="11620">MNSTKKYLTALLLGAISLVPAATATPAAAAPGSDRSAAAQAAPADDYRVGYRQGFSDGRKAAKEDCTQGASAQGDLTDKNAEWIEGYNTGYEAGFQSGFNEYCYQGGPVRR</sequence>
<evidence type="ECO:0000313" key="3">
    <source>
        <dbReference type="Proteomes" id="UP000546162"/>
    </source>
</evidence>
<evidence type="ECO:0000256" key="1">
    <source>
        <dbReference type="SAM" id="SignalP"/>
    </source>
</evidence>
<proteinExistence type="predicted"/>